<dbReference type="InterPro" id="IPR006176">
    <property type="entry name" value="3-OHacyl-CoA_DH_NAD-bd"/>
</dbReference>
<dbReference type="InterPro" id="IPR036291">
    <property type="entry name" value="NAD(P)-bd_dom_sf"/>
</dbReference>
<accession>A0A363D5E9</accession>
<dbReference type="PANTHER" id="PTHR43612:SF3">
    <property type="entry name" value="TRIFUNCTIONAL ENZYME SUBUNIT ALPHA, MITOCHONDRIAL"/>
    <property type="match status" value="1"/>
</dbReference>
<comment type="pathway">
    <text evidence="1">Lipid metabolism; fatty acid beta-oxidation.</text>
</comment>
<dbReference type="GO" id="GO:0070403">
    <property type="term" value="F:NAD+ binding"/>
    <property type="evidence" value="ECO:0007669"/>
    <property type="project" value="InterPro"/>
</dbReference>
<dbReference type="Gene3D" id="3.40.50.720">
    <property type="entry name" value="NAD(P)-binding Rossmann-like Domain"/>
    <property type="match status" value="1"/>
</dbReference>
<comment type="similarity">
    <text evidence="3">In the N-terminal section; belongs to the enoyl-CoA hydratase/isomerase family.</text>
</comment>
<dbReference type="GO" id="GO:0016509">
    <property type="term" value="F:long-chain (3S)-3-hydroxyacyl-CoA dehydrogenase (NAD+) activity"/>
    <property type="evidence" value="ECO:0007669"/>
    <property type="project" value="TreeGrafter"/>
</dbReference>
<sequence>MSNLINNIKFEINENIATITFDLKDEKINKLSFEILKEFDEKLDLVQNDHTIKALLIDSAKKDIFIAGADIKQIEQLKNSEEVYDALMEVHKIFNKLENLKIPTIAYINGACMGGGLELALACNYRVVSTNPKTKLAFPEIKLGIFPGFAGTFRTPKLIGLVNALDLILTGKAIDAKKAYKINLADAIFDNAQKEFMLNDFIQKAINGTLGSRKSFYLLNYPPLNEIVFAKTLRDLENKISPEFKAPFIALDVIKNTINKELDVALKIEAQEFSNLAVTKESKNLIKLFFLFEKLNKNYEKTLNPISNVAVLGNGVMGKGIIWLFSKYLKDVRIKLRDILQAHRIIKDVSKIYEYLVKSRKMTKNEMDFKLNTISYTDKFDGFKNIQLVIEAIIEDEETKKQTYKQLEAVLNDNAIIATNTSSISIEKLGIDLKNKENFLGVHFFNPVNLMPLVEVIPSKHTSKDTINKVFELLISCGKTPILVKDCAGFIVNRILLPYLNEAAFILSEGSKIEHIDHLIKEFGMPMGPFKLADTVGIDVGYKVASILYEEYGYRMPVAPIIEKMYDAKYLGKKSETGGFYQYDGKDDYVNEHVTSMLSNNDKIFQDDEIVQRCLYIMINEASRCLEENIVTEASIIDFALITGTGFPAYKGGLLSYANEVGLKNILESLRKFERDYGSRFAPSNLLIKLVKEHEDFKTGEALWKR</sequence>
<evidence type="ECO:0000256" key="3">
    <source>
        <dbReference type="ARBA" id="ARBA00008750"/>
    </source>
</evidence>
<evidence type="ECO:0000256" key="12">
    <source>
        <dbReference type="ARBA" id="ARBA00049556"/>
    </source>
</evidence>
<comment type="catalytic activity">
    <reaction evidence="12">
        <text>a (3S)-3-hydroxyacyl-CoA + NAD(+) = a 3-oxoacyl-CoA + NADH + H(+)</text>
        <dbReference type="Rhea" id="RHEA:22432"/>
        <dbReference type="ChEBI" id="CHEBI:15378"/>
        <dbReference type="ChEBI" id="CHEBI:57318"/>
        <dbReference type="ChEBI" id="CHEBI:57540"/>
        <dbReference type="ChEBI" id="CHEBI:57945"/>
        <dbReference type="ChEBI" id="CHEBI:90726"/>
        <dbReference type="EC" id="1.1.1.35"/>
    </reaction>
</comment>
<evidence type="ECO:0000256" key="11">
    <source>
        <dbReference type="ARBA" id="ARBA00023268"/>
    </source>
</evidence>
<feature type="domain" description="3-hydroxyacyl-CoA dehydrogenase NAD binding" evidence="14">
    <location>
        <begin position="308"/>
        <end position="487"/>
    </location>
</feature>
<evidence type="ECO:0000256" key="6">
    <source>
        <dbReference type="ARBA" id="ARBA00022963"/>
    </source>
</evidence>
<dbReference type="Gene3D" id="3.90.226.10">
    <property type="entry name" value="2-enoyl-CoA Hydratase, Chain A, domain 1"/>
    <property type="match status" value="1"/>
</dbReference>
<dbReference type="AlphaFoldDB" id="A0A363D5E9"/>
<evidence type="ECO:0000256" key="2">
    <source>
        <dbReference type="ARBA" id="ARBA00007005"/>
    </source>
</evidence>
<dbReference type="InterPro" id="IPR006108">
    <property type="entry name" value="3HC_DH_C"/>
</dbReference>
<keyword evidence="8" id="KW-0520">NAD</keyword>
<dbReference type="EC" id="4.2.1.17" evidence="4"/>
<name>A0A363D5E9_9BACT</name>
<dbReference type="InterPro" id="IPR050136">
    <property type="entry name" value="FA_oxidation_alpha_subunit"/>
</dbReference>
<gene>
    <name evidence="15" type="ORF">B0174_00270</name>
</gene>
<reference evidence="15 16" key="1">
    <citation type="submission" date="2017-02" db="EMBL/GenBank/DDBJ databases">
        <title>Arcobacter caeni sp. nov, a new Arcobacter species isolated from reclaimed water.</title>
        <authorList>
            <person name="Figueras M.J."/>
            <person name="Perez-Cataluna A."/>
            <person name="Salas-Masso N."/>
        </authorList>
    </citation>
    <scope>NUCLEOTIDE SEQUENCE [LARGE SCALE GENOMIC DNA]</scope>
    <source>
        <strain evidence="15 16">RW17-10</strain>
    </source>
</reference>
<feature type="domain" description="3-hydroxyacyl-CoA dehydrogenase C-terminal" evidence="13">
    <location>
        <begin position="610"/>
        <end position="694"/>
    </location>
</feature>
<comment type="caution">
    <text evidence="15">The sequence shown here is derived from an EMBL/GenBank/DDBJ whole genome shotgun (WGS) entry which is preliminary data.</text>
</comment>
<keyword evidence="11" id="KW-0511">Multifunctional enzyme</keyword>
<dbReference type="EMBL" id="MUXE01000001">
    <property type="protein sequence ID" value="PUE66522.1"/>
    <property type="molecule type" value="Genomic_DNA"/>
</dbReference>
<dbReference type="FunFam" id="3.90.226.10:FF:000011">
    <property type="entry name" value="Fatty acid oxidation complex subunit alpha"/>
    <property type="match status" value="1"/>
</dbReference>
<keyword evidence="7" id="KW-0560">Oxidoreductase</keyword>
<dbReference type="RefSeq" id="WP_205663477.1">
    <property type="nucleotide sequence ID" value="NZ_MUXE01000001.1"/>
</dbReference>
<dbReference type="SUPFAM" id="SSF51735">
    <property type="entry name" value="NAD(P)-binding Rossmann-fold domains"/>
    <property type="match status" value="1"/>
</dbReference>
<evidence type="ECO:0000256" key="1">
    <source>
        <dbReference type="ARBA" id="ARBA00005005"/>
    </source>
</evidence>
<dbReference type="FunFam" id="3.40.50.720:FF:000009">
    <property type="entry name" value="Fatty oxidation complex, alpha subunit"/>
    <property type="match status" value="1"/>
</dbReference>
<dbReference type="PROSITE" id="PS00067">
    <property type="entry name" value="3HCDH"/>
    <property type="match status" value="1"/>
</dbReference>
<dbReference type="SUPFAM" id="SSF48179">
    <property type="entry name" value="6-phosphogluconate dehydrogenase C-terminal domain-like"/>
    <property type="match status" value="2"/>
</dbReference>
<evidence type="ECO:0000256" key="5">
    <source>
        <dbReference type="ARBA" id="ARBA00022832"/>
    </source>
</evidence>
<feature type="domain" description="3-hydroxyacyl-CoA dehydrogenase C-terminal" evidence="13">
    <location>
        <begin position="489"/>
        <end position="583"/>
    </location>
</feature>
<evidence type="ECO:0000259" key="13">
    <source>
        <dbReference type="Pfam" id="PF00725"/>
    </source>
</evidence>
<dbReference type="Pfam" id="PF00378">
    <property type="entry name" value="ECH_1"/>
    <property type="match status" value="1"/>
</dbReference>
<evidence type="ECO:0000313" key="15">
    <source>
        <dbReference type="EMBL" id="PUE66522.1"/>
    </source>
</evidence>
<keyword evidence="9" id="KW-0443">Lipid metabolism</keyword>
<dbReference type="Pfam" id="PF00725">
    <property type="entry name" value="3HCDH"/>
    <property type="match status" value="2"/>
</dbReference>
<organism evidence="15 16">
    <name type="scientific">Arcobacter caeni</name>
    <dbReference type="NCBI Taxonomy" id="1912877"/>
    <lineage>
        <taxon>Bacteria</taxon>
        <taxon>Pseudomonadati</taxon>
        <taxon>Campylobacterota</taxon>
        <taxon>Epsilonproteobacteria</taxon>
        <taxon>Campylobacterales</taxon>
        <taxon>Arcobacteraceae</taxon>
        <taxon>Arcobacter</taxon>
    </lineage>
</organism>
<evidence type="ECO:0000256" key="7">
    <source>
        <dbReference type="ARBA" id="ARBA00023002"/>
    </source>
</evidence>
<dbReference type="InterPro" id="IPR001753">
    <property type="entry name" value="Enoyl-CoA_hydra/iso"/>
</dbReference>
<evidence type="ECO:0000259" key="14">
    <source>
        <dbReference type="Pfam" id="PF02737"/>
    </source>
</evidence>
<dbReference type="InterPro" id="IPR008927">
    <property type="entry name" value="6-PGluconate_DH-like_C_sf"/>
</dbReference>
<dbReference type="UniPathway" id="UPA00659"/>
<protein>
    <recommendedName>
        <fullName evidence="4">enoyl-CoA hydratase</fullName>
        <ecNumber evidence="4">4.2.1.17</ecNumber>
    </recommendedName>
</protein>
<comment type="similarity">
    <text evidence="2">In the central section; belongs to the 3-hydroxyacyl-CoA dehydrogenase family.</text>
</comment>
<evidence type="ECO:0000256" key="4">
    <source>
        <dbReference type="ARBA" id="ARBA00012076"/>
    </source>
</evidence>
<evidence type="ECO:0000256" key="9">
    <source>
        <dbReference type="ARBA" id="ARBA00023098"/>
    </source>
</evidence>
<dbReference type="InterPro" id="IPR006180">
    <property type="entry name" value="3-OHacyl-CoA_DH_CS"/>
</dbReference>
<dbReference type="InterPro" id="IPR029045">
    <property type="entry name" value="ClpP/crotonase-like_dom_sf"/>
</dbReference>
<keyword evidence="6" id="KW-0442">Lipid degradation</keyword>
<proteinExistence type="inferred from homology"/>
<keyword evidence="16" id="KW-1185">Reference proteome</keyword>
<dbReference type="GO" id="GO:0006635">
    <property type="term" value="P:fatty acid beta-oxidation"/>
    <property type="evidence" value="ECO:0007669"/>
    <property type="project" value="UniProtKB-UniPathway"/>
</dbReference>
<dbReference type="Pfam" id="PF02737">
    <property type="entry name" value="3HCDH_N"/>
    <property type="match status" value="1"/>
</dbReference>
<keyword evidence="10" id="KW-0456">Lyase</keyword>
<dbReference type="CDD" id="cd06558">
    <property type="entry name" value="crotonase-like"/>
    <property type="match status" value="1"/>
</dbReference>
<dbReference type="SUPFAM" id="SSF52096">
    <property type="entry name" value="ClpP/crotonase"/>
    <property type="match status" value="1"/>
</dbReference>
<dbReference type="Gene3D" id="1.10.1040.50">
    <property type="match status" value="1"/>
</dbReference>
<keyword evidence="5" id="KW-0276">Fatty acid metabolism</keyword>
<dbReference type="PANTHER" id="PTHR43612">
    <property type="entry name" value="TRIFUNCTIONAL ENZYME SUBUNIT ALPHA"/>
    <property type="match status" value="1"/>
</dbReference>
<evidence type="ECO:0000256" key="8">
    <source>
        <dbReference type="ARBA" id="ARBA00023027"/>
    </source>
</evidence>
<evidence type="ECO:0000256" key="10">
    <source>
        <dbReference type="ARBA" id="ARBA00023239"/>
    </source>
</evidence>
<evidence type="ECO:0000313" key="16">
    <source>
        <dbReference type="Proteomes" id="UP000251135"/>
    </source>
</evidence>
<dbReference type="GO" id="GO:0004300">
    <property type="term" value="F:enoyl-CoA hydratase activity"/>
    <property type="evidence" value="ECO:0007669"/>
    <property type="project" value="UniProtKB-EC"/>
</dbReference>
<dbReference type="Proteomes" id="UP000251135">
    <property type="component" value="Unassembled WGS sequence"/>
</dbReference>